<evidence type="ECO:0000313" key="2">
    <source>
        <dbReference type="EMBL" id="MFB8771118.1"/>
    </source>
</evidence>
<proteinExistence type="predicted"/>
<dbReference type="PANTHER" id="PTHR43245">
    <property type="entry name" value="BIFUNCTIONAL POLYMYXIN RESISTANCE PROTEIN ARNA"/>
    <property type="match status" value="1"/>
</dbReference>
<evidence type="ECO:0000313" key="3">
    <source>
        <dbReference type="Proteomes" id="UP001585053"/>
    </source>
</evidence>
<dbReference type="Gene3D" id="3.40.50.720">
    <property type="entry name" value="NAD(P)-binding Rossmann-like Domain"/>
    <property type="match status" value="1"/>
</dbReference>
<dbReference type="InterPro" id="IPR001509">
    <property type="entry name" value="Epimerase_deHydtase"/>
</dbReference>
<keyword evidence="3" id="KW-1185">Reference proteome</keyword>
<reference evidence="2 3" key="1">
    <citation type="submission" date="2024-01" db="EMBL/GenBank/DDBJ databases">
        <title>Genome mining of biosynthetic gene clusters to explore secondary metabolites of Streptomyces sp.</title>
        <authorList>
            <person name="Baig A."/>
            <person name="Ajitkumar Shintre N."/>
            <person name="Kumar H."/>
            <person name="Anbarasu A."/>
            <person name="Ramaiah S."/>
        </authorList>
    </citation>
    <scope>NUCLEOTIDE SEQUENCE [LARGE SCALE GENOMIC DNA]</scope>
    <source>
        <strain evidence="2 3">A01</strain>
    </source>
</reference>
<accession>A0ABV5E2P7</accession>
<dbReference type="InterPro" id="IPR036291">
    <property type="entry name" value="NAD(P)-bd_dom_sf"/>
</dbReference>
<gene>
    <name evidence="2" type="ORF">VSQ78_25740</name>
</gene>
<dbReference type="CDD" id="cd08946">
    <property type="entry name" value="SDR_e"/>
    <property type="match status" value="1"/>
</dbReference>
<dbReference type="Proteomes" id="UP001585053">
    <property type="component" value="Unassembled WGS sequence"/>
</dbReference>
<feature type="domain" description="NAD-dependent epimerase/dehydratase" evidence="1">
    <location>
        <begin position="22"/>
        <end position="260"/>
    </location>
</feature>
<protein>
    <submittedName>
        <fullName evidence="2">NAD(P)-dependent oxidoreductase</fullName>
    </submittedName>
</protein>
<sequence length="340" mass="35981">MGTPPRYDPSEQSFSDLSGERVLVFGGTGFLGRHVCAALRSAGARVVTVSRNAPAGGTPDDSVPMDLASATEAELVRLVHDHAPRVVINAAGRAHGGEPSELLAVNAEAVERLAHALPAAPEPPRLVHLGSIHEYGTGEVGTGFLEDGPTRPVGAYAAAKLRATLAVIEAVRTRGLDGTVLRIGNVVGPGAPRQSLLGTVAHSLVEAAERARTSGERPRLRLTPLRAQRDFVDVRDVAEAVLAAATAPLASVRGRVVNVGCGRAIPVRQAVERMIALSGAPLDIVERASETGRSDPRWQRMDIGAAGELLSWRPRRDLERSLSDLLEEARRSRARRTAAE</sequence>
<dbReference type="Pfam" id="PF01370">
    <property type="entry name" value="Epimerase"/>
    <property type="match status" value="1"/>
</dbReference>
<dbReference type="EMBL" id="JAYMRS010000020">
    <property type="protein sequence ID" value="MFB8771118.1"/>
    <property type="molecule type" value="Genomic_DNA"/>
</dbReference>
<evidence type="ECO:0000259" key="1">
    <source>
        <dbReference type="Pfam" id="PF01370"/>
    </source>
</evidence>
<dbReference type="PANTHER" id="PTHR43245:SF13">
    <property type="entry name" value="UDP-D-APIOSE_UDP-D-XYLOSE SYNTHASE 2"/>
    <property type="match status" value="1"/>
</dbReference>
<organism evidence="2 3">
    <name type="scientific">Nocardiopsis alba</name>
    <dbReference type="NCBI Taxonomy" id="53437"/>
    <lineage>
        <taxon>Bacteria</taxon>
        <taxon>Bacillati</taxon>
        <taxon>Actinomycetota</taxon>
        <taxon>Actinomycetes</taxon>
        <taxon>Streptosporangiales</taxon>
        <taxon>Nocardiopsidaceae</taxon>
        <taxon>Nocardiopsis</taxon>
    </lineage>
</organism>
<dbReference type="RefSeq" id="WP_014911042.1">
    <property type="nucleotide sequence ID" value="NZ_JAYMRS010000020.1"/>
</dbReference>
<name>A0ABV5E2P7_9ACTN</name>
<dbReference type="SUPFAM" id="SSF51735">
    <property type="entry name" value="NAD(P)-binding Rossmann-fold domains"/>
    <property type="match status" value="1"/>
</dbReference>
<dbReference type="InterPro" id="IPR050177">
    <property type="entry name" value="Lipid_A_modif_metabolic_enz"/>
</dbReference>
<comment type="caution">
    <text evidence="2">The sequence shown here is derived from an EMBL/GenBank/DDBJ whole genome shotgun (WGS) entry which is preliminary data.</text>
</comment>